<keyword evidence="1" id="KW-0812">Transmembrane</keyword>
<feature type="transmembrane region" description="Helical" evidence="1">
    <location>
        <begin position="362"/>
        <end position="383"/>
    </location>
</feature>
<reference evidence="2" key="1">
    <citation type="submission" date="2020-11" db="EMBL/GenBank/DDBJ databases">
        <authorList>
            <consortium name="DOE Joint Genome Institute"/>
            <person name="Ahrendt S."/>
            <person name="Riley R."/>
            <person name="Andreopoulos W."/>
            <person name="Labutti K."/>
            <person name="Pangilinan J."/>
            <person name="Ruiz-Duenas F.J."/>
            <person name="Barrasa J.M."/>
            <person name="Sanchez-Garcia M."/>
            <person name="Camarero S."/>
            <person name="Miyauchi S."/>
            <person name="Serrano A."/>
            <person name="Linde D."/>
            <person name="Babiker R."/>
            <person name="Drula E."/>
            <person name="Ayuso-Fernandez I."/>
            <person name="Pacheco R."/>
            <person name="Padilla G."/>
            <person name="Ferreira P."/>
            <person name="Barriuso J."/>
            <person name="Kellner H."/>
            <person name="Castanera R."/>
            <person name="Alfaro M."/>
            <person name="Ramirez L."/>
            <person name="Pisabarro A.G."/>
            <person name="Kuo A."/>
            <person name="Tritt A."/>
            <person name="Lipzen A."/>
            <person name="He G."/>
            <person name="Yan M."/>
            <person name="Ng V."/>
            <person name="Cullen D."/>
            <person name="Martin F."/>
            <person name="Rosso M.-N."/>
            <person name="Henrissat B."/>
            <person name="Hibbett D."/>
            <person name="Martinez A.T."/>
            <person name="Grigoriev I.V."/>
        </authorList>
    </citation>
    <scope>NUCLEOTIDE SEQUENCE</scope>
    <source>
        <strain evidence="2">ATCC 90797</strain>
    </source>
</reference>
<keyword evidence="3" id="KW-1185">Reference proteome</keyword>
<dbReference type="Proteomes" id="UP000807025">
    <property type="component" value="Unassembled WGS sequence"/>
</dbReference>
<evidence type="ECO:0000313" key="2">
    <source>
        <dbReference type="EMBL" id="KAF9495274.1"/>
    </source>
</evidence>
<sequence>MLALEYGRSRLNNLLSTDPQFKTPPMGIKVAESLLPTSHMDSSVTNDEGGIRFTPLSFPVVEASLLVALCLHQVPQALQRTVLLARWLANMNSSKLFIETMLSQADYNAAAYLRIASLAVAGFDFVQTLPVVWRFYRDQASLGRLTLSALLFFLIQFVSICCLVVSSTGFFYGHFTDTTCRLFYLVPPSFKGVSFVWSTRHNNFNAWRHEVLQAMVSQAIIGVRAYNLSRRSKIVGWTLIGACVVACAFQWITTLYGRQYVVSPQYVSYEFPSLADAPINFCRGATLYLNGLAAWVYYVIAIAYDLTATAISVFYLLQHKISARTSLMYRLANMMLYDGLGYFLLLTSVNIVNLILYRSQNLQTAACSVGYAITWIMCQRLLLHLHNASMDRRMASLEEAVTITQDIDSARAASRALRSQFEKDTRNTFDLTVPDFDSSMGGHESELPSHVDVQVRIERTVKVEMRPRTFELENYSRSAQFRSQSMR</sequence>
<dbReference type="EMBL" id="MU154563">
    <property type="protein sequence ID" value="KAF9495274.1"/>
    <property type="molecule type" value="Genomic_DNA"/>
</dbReference>
<evidence type="ECO:0000313" key="3">
    <source>
        <dbReference type="Proteomes" id="UP000807025"/>
    </source>
</evidence>
<proteinExistence type="predicted"/>
<name>A0A9P5ZWI5_PLEER</name>
<evidence type="ECO:0008006" key="4">
    <source>
        <dbReference type="Google" id="ProtNLM"/>
    </source>
</evidence>
<keyword evidence="1" id="KW-1133">Transmembrane helix</keyword>
<accession>A0A9P5ZWI5</accession>
<dbReference type="OrthoDB" id="3346251at2759"/>
<feature type="transmembrane region" description="Helical" evidence="1">
    <location>
        <begin position="111"/>
        <end position="133"/>
    </location>
</feature>
<feature type="transmembrane region" description="Helical" evidence="1">
    <location>
        <begin position="337"/>
        <end position="356"/>
    </location>
</feature>
<keyword evidence="1" id="KW-0472">Membrane</keyword>
<comment type="caution">
    <text evidence="2">The sequence shown here is derived from an EMBL/GenBank/DDBJ whole genome shotgun (WGS) entry which is preliminary data.</text>
</comment>
<organism evidence="2 3">
    <name type="scientific">Pleurotus eryngii</name>
    <name type="common">Boletus of the steppes</name>
    <dbReference type="NCBI Taxonomy" id="5323"/>
    <lineage>
        <taxon>Eukaryota</taxon>
        <taxon>Fungi</taxon>
        <taxon>Dikarya</taxon>
        <taxon>Basidiomycota</taxon>
        <taxon>Agaricomycotina</taxon>
        <taxon>Agaricomycetes</taxon>
        <taxon>Agaricomycetidae</taxon>
        <taxon>Agaricales</taxon>
        <taxon>Pleurotineae</taxon>
        <taxon>Pleurotaceae</taxon>
        <taxon>Pleurotus</taxon>
    </lineage>
</organism>
<feature type="transmembrane region" description="Helical" evidence="1">
    <location>
        <begin position="295"/>
        <end position="317"/>
    </location>
</feature>
<evidence type="ECO:0000256" key="1">
    <source>
        <dbReference type="SAM" id="Phobius"/>
    </source>
</evidence>
<dbReference type="AlphaFoldDB" id="A0A9P5ZWI5"/>
<feature type="transmembrane region" description="Helical" evidence="1">
    <location>
        <begin position="234"/>
        <end position="252"/>
    </location>
</feature>
<protein>
    <recommendedName>
        <fullName evidence="4">Transmembrane protein</fullName>
    </recommendedName>
</protein>
<feature type="transmembrane region" description="Helical" evidence="1">
    <location>
        <begin position="145"/>
        <end position="172"/>
    </location>
</feature>
<gene>
    <name evidence="2" type="ORF">BDN71DRAFT_1589785</name>
</gene>